<dbReference type="Proteomes" id="UP000094165">
    <property type="component" value="Unassembled WGS sequence"/>
</dbReference>
<evidence type="ECO:0000313" key="2">
    <source>
        <dbReference type="EMBL" id="OEE71843.1"/>
    </source>
</evidence>
<dbReference type="InterPro" id="IPR036249">
    <property type="entry name" value="Thioredoxin-like_sf"/>
</dbReference>
<reference evidence="2 3" key="1">
    <citation type="journal article" date="2012" name="Science">
        <title>Ecological populations of bacteria act as socially cohesive units of antibiotic production and resistance.</title>
        <authorList>
            <person name="Cordero O.X."/>
            <person name="Wildschutte H."/>
            <person name="Kirkup B."/>
            <person name="Proehl S."/>
            <person name="Ngo L."/>
            <person name="Hussain F."/>
            <person name="Le Roux F."/>
            <person name="Mincer T."/>
            <person name="Polz M.F."/>
        </authorList>
    </citation>
    <scope>NUCLEOTIDE SEQUENCE [LARGE SCALE GENOMIC DNA]</scope>
    <source>
        <strain evidence="2 3">FF-238</strain>
    </source>
</reference>
<name>A0A1E5CPI6_9VIBR</name>
<feature type="chain" id="PRO_5009173060" description="DUF1223 domain-containing protein" evidence="1">
    <location>
        <begin position="20"/>
        <end position="236"/>
    </location>
</feature>
<dbReference type="EMBL" id="AJYW02000283">
    <property type="protein sequence ID" value="OEE71843.1"/>
    <property type="molecule type" value="Genomic_DNA"/>
</dbReference>
<dbReference type="SUPFAM" id="SSF52833">
    <property type="entry name" value="Thioredoxin-like"/>
    <property type="match status" value="1"/>
</dbReference>
<evidence type="ECO:0000256" key="1">
    <source>
        <dbReference type="SAM" id="SignalP"/>
    </source>
</evidence>
<comment type="caution">
    <text evidence="2">The sequence shown here is derived from an EMBL/GenBank/DDBJ whole genome shotgun (WGS) entry which is preliminary data.</text>
</comment>
<dbReference type="Pfam" id="PF06764">
    <property type="entry name" value="DUF1223"/>
    <property type="match status" value="1"/>
</dbReference>
<organism evidence="2 3">
    <name type="scientific">Vibrio genomosp. F6 str. FF-238</name>
    <dbReference type="NCBI Taxonomy" id="1191298"/>
    <lineage>
        <taxon>Bacteria</taxon>
        <taxon>Pseudomonadati</taxon>
        <taxon>Pseudomonadota</taxon>
        <taxon>Gammaproteobacteria</taxon>
        <taxon>Vibrionales</taxon>
        <taxon>Vibrionaceae</taxon>
        <taxon>Vibrio</taxon>
    </lineage>
</organism>
<evidence type="ECO:0000313" key="3">
    <source>
        <dbReference type="Proteomes" id="UP000094165"/>
    </source>
</evidence>
<evidence type="ECO:0008006" key="4">
    <source>
        <dbReference type="Google" id="ProtNLM"/>
    </source>
</evidence>
<keyword evidence="1" id="KW-0732">Signal</keyword>
<dbReference type="AlphaFoldDB" id="A0A1E5CPI6"/>
<gene>
    <name evidence="2" type="ORF">A130_07630</name>
</gene>
<dbReference type="InterPro" id="IPR010634">
    <property type="entry name" value="DUF1223"/>
</dbReference>
<accession>A0A1E5CPI6</accession>
<sequence>MKRFLLLTLTSLVTFPSAAQTWQHSGPPAQLIELFTSEGCSSCPPADRYIGAFRHSSKLWNSVIPVAYHVDYWDYLGWKDKFANPAFSQKQRLYKAYGVVDSVYTPGFVVDGNEWRGFFHWGKKTLPSPSTNKRGLLTLNREGNRFKLVYSGTDAYTANLVVLALDEVTQVKAGENRGKLLDHHFVVLDKLQQYGQKEWQFELQTIPESADAVAVWLTKEGSYLPVQTVAGEFNRK</sequence>
<feature type="signal peptide" evidence="1">
    <location>
        <begin position="1"/>
        <end position="19"/>
    </location>
</feature>
<protein>
    <recommendedName>
        <fullName evidence="4">DUF1223 domain-containing protein</fullName>
    </recommendedName>
</protein>
<dbReference type="PANTHER" id="PTHR36057:SF1">
    <property type="entry name" value="LIPOPROTEIN LIPID ATTACHMENT SITE-LIKE PROTEIN, PUTATIVE (DUF1223)-RELATED"/>
    <property type="match status" value="1"/>
</dbReference>
<dbReference type="PANTHER" id="PTHR36057">
    <property type="match status" value="1"/>
</dbReference>
<dbReference type="RefSeq" id="WP_017054482.1">
    <property type="nucleotide sequence ID" value="NZ_AJYW02000283.1"/>
</dbReference>
<proteinExistence type="predicted"/>
<keyword evidence="3" id="KW-1185">Reference proteome</keyword>